<sequence>MTTVAAPPVGEAGFRTRWEQALADLEIEVERAEELLRVAHLPTPPEVAVRATWHPPAGLGPLPVPLLDRARALHARQLDVARRLAEQAAVSRRHLAATAALRARPDAVAVYVDLEG</sequence>
<accession>A0ABY5KA31</accession>
<dbReference type="Proteomes" id="UP001317322">
    <property type="component" value="Chromosome"/>
</dbReference>
<dbReference type="RefSeq" id="WP_227563891.1">
    <property type="nucleotide sequence ID" value="NZ_CP101989.1"/>
</dbReference>
<evidence type="ECO:0008006" key="3">
    <source>
        <dbReference type="Google" id="ProtNLM"/>
    </source>
</evidence>
<evidence type="ECO:0000313" key="1">
    <source>
        <dbReference type="EMBL" id="UUI65826.1"/>
    </source>
</evidence>
<evidence type="ECO:0000313" key="2">
    <source>
        <dbReference type="Proteomes" id="UP001317322"/>
    </source>
</evidence>
<name>A0ABY5KA31_9CELL</name>
<organism evidence="1 2">
    <name type="scientific">Cellulomonas wangsupingiae</name>
    <dbReference type="NCBI Taxonomy" id="2968085"/>
    <lineage>
        <taxon>Bacteria</taxon>
        <taxon>Bacillati</taxon>
        <taxon>Actinomycetota</taxon>
        <taxon>Actinomycetes</taxon>
        <taxon>Micrococcales</taxon>
        <taxon>Cellulomonadaceae</taxon>
        <taxon>Cellulomonas</taxon>
    </lineage>
</organism>
<protein>
    <recommendedName>
        <fullName evidence="3">DUF222 domain-containing protein</fullName>
    </recommendedName>
</protein>
<reference evidence="1 2" key="1">
    <citation type="submission" date="2022-07" db="EMBL/GenBank/DDBJ databases">
        <title>Novel species in genus cellulomonas.</title>
        <authorList>
            <person name="Ye L."/>
        </authorList>
    </citation>
    <scope>NUCLEOTIDE SEQUENCE [LARGE SCALE GENOMIC DNA]</scope>
    <source>
        <strain evidence="2">zg-Y908</strain>
    </source>
</reference>
<dbReference type="EMBL" id="CP101989">
    <property type="protein sequence ID" value="UUI65826.1"/>
    <property type="molecule type" value="Genomic_DNA"/>
</dbReference>
<keyword evidence="2" id="KW-1185">Reference proteome</keyword>
<proteinExistence type="predicted"/>
<gene>
    <name evidence="1" type="ORF">NP075_03585</name>
</gene>